<dbReference type="Pfam" id="PF13927">
    <property type="entry name" value="Ig_3"/>
    <property type="match status" value="1"/>
</dbReference>
<feature type="non-terminal residue" evidence="3">
    <location>
        <position position="489"/>
    </location>
</feature>
<organism evidence="3 4">
    <name type="scientific">Acanthocheilonema viteae</name>
    <name type="common">Filarial nematode worm</name>
    <name type="synonym">Dipetalonema viteae</name>
    <dbReference type="NCBI Taxonomy" id="6277"/>
    <lineage>
        <taxon>Eukaryota</taxon>
        <taxon>Metazoa</taxon>
        <taxon>Ecdysozoa</taxon>
        <taxon>Nematoda</taxon>
        <taxon>Chromadorea</taxon>
        <taxon>Rhabditida</taxon>
        <taxon>Spirurina</taxon>
        <taxon>Spiruromorpha</taxon>
        <taxon>Filarioidea</taxon>
        <taxon>Onchocercidae</taxon>
        <taxon>Acanthocheilonema</taxon>
    </lineage>
</organism>
<dbReference type="STRING" id="6277.A0A498ST09"/>
<dbReference type="InterPro" id="IPR013783">
    <property type="entry name" value="Ig-like_fold"/>
</dbReference>
<evidence type="ECO:0000259" key="2">
    <source>
        <dbReference type="PROSITE" id="PS50835"/>
    </source>
</evidence>
<keyword evidence="4" id="KW-1185">Reference proteome</keyword>
<keyword evidence="1" id="KW-1133">Transmembrane helix</keyword>
<dbReference type="EMBL" id="UPTC01001434">
    <property type="protein sequence ID" value="VBB31884.1"/>
    <property type="molecule type" value="Genomic_DNA"/>
</dbReference>
<dbReference type="OrthoDB" id="10012075at2759"/>
<keyword evidence="1" id="KW-0472">Membrane</keyword>
<feature type="transmembrane region" description="Helical" evidence="1">
    <location>
        <begin position="28"/>
        <end position="48"/>
    </location>
</feature>
<feature type="domain" description="Ig-like" evidence="2">
    <location>
        <begin position="250"/>
        <end position="316"/>
    </location>
</feature>
<dbReference type="PROSITE" id="PS50835">
    <property type="entry name" value="IG_LIKE"/>
    <property type="match status" value="2"/>
</dbReference>
<dbReference type="Proteomes" id="UP000276991">
    <property type="component" value="Unassembled WGS sequence"/>
</dbReference>
<dbReference type="AlphaFoldDB" id="A0A498ST09"/>
<dbReference type="InterPro" id="IPR007110">
    <property type="entry name" value="Ig-like_dom"/>
</dbReference>
<accession>A0A498ST09</accession>
<sequence>MMTAMVMMNYWYVDDDDHDDRRRCLSQFIFTTVTSFHITAYIFLSMILHKRSLLLNVDDAWKPQISMVSFNEPSIPHPAAGVDVTNFEREELLQRHISKSKLLSHGQSCSFSFLIFAILLQLEIVFVPVGATFSDKGKVEYPLVIDNRVRHHNWKRSIDPLIGAQQRRSSDYRSSSNSITRINVLNTTLLGNGIDFDKWKHAESISDNRPQHYHSEQFVLFTFIVVHNGQTKLFTTESAHIFIMELQPEEKIIVTCRASLLGLGEDMDVMWWKDNEFITTTNSSVLILNDQNLGLYRCVADVAIVSTDLLDSYLLSNRIKRSAEMPPGKVLSSAFIVKRAIPIHFTVHPKNLTVAHSSIFRLECATGGSSSQPITWYHNDTKILVEANRDNNIHIYTIEHHSILHLMGADLNDSGYYQCRSGSIFSDVAVVNVTFDEDGHSAEDLVTLTHLPSELLVPLGGSVILECLLYDPHSASSWHVVNEYGQPIH</sequence>
<dbReference type="SMART" id="SM00409">
    <property type="entry name" value="IG"/>
    <property type="match status" value="1"/>
</dbReference>
<gene>
    <name evidence="3" type="ORF">NAV_LOCUS6675</name>
</gene>
<dbReference type="InterPro" id="IPR003599">
    <property type="entry name" value="Ig_sub"/>
</dbReference>
<evidence type="ECO:0000256" key="1">
    <source>
        <dbReference type="SAM" id="Phobius"/>
    </source>
</evidence>
<dbReference type="InterPro" id="IPR036179">
    <property type="entry name" value="Ig-like_dom_sf"/>
</dbReference>
<name>A0A498ST09_ACAVI</name>
<reference evidence="3 4" key="1">
    <citation type="submission" date="2018-08" db="EMBL/GenBank/DDBJ databases">
        <authorList>
            <person name="Laetsch R D."/>
            <person name="Stevens L."/>
            <person name="Kumar S."/>
            <person name="Blaxter L. M."/>
        </authorList>
    </citation>
    <scope>NUCLEOTIDE SEQUENCE [LARGE SCALE GENOMIC DNA]</scope>
</reference>
<dbReference type="SUPFAM" id="SSF48726">
    <property type="entry name" value="Immunoglobulin"/>
    <property type="match status" value="1"/>
</dbReference>
<feature type="domain" description="Ig-like" evidence="2">
    <location>
        <begin position="342"/>
        <end position="436"/>
    </location>
</feature>
<keyword evidence="1" id="KW-0812">Transmembrane</keyword>
<evidence type="ECO:0000313" key="3">
    <source>
        <dbReference type="EMBL" id="VBB31884.1"/>
    </source>
</evidence>
<protein>
    <recommendedName>
        <fullName evidence="2">Ig-like domain-containing protein</fullName>
    </recommendedName>
</protein>
<dbReference type="Gene3D" id="2.60.40.10">
    <property type="entry name" value="Immunoglobulins"/>
    <property type="match status" value="1"/>
</dbReference>
<evidence type="ECO:0000313" key="4">
    <source>
        <dbReference type="Proteomes" id="UP000276991"/>
    </source>
</evidence>
<proteinExistence type="predicted"/>